<dbReference type="EMBL" id="SUME01000006">
    <property type="protein sequence ID" value="TJZ54911.1"/>
    <property type="molecule type" value="Genomic_DNA"/>
</dbReference>
<dbReference type="Pfam" id="PF22366">
    <property type="entry name" value="NDH2_C"/>
    <property type="match status" value="1"/>
</dbReference>
<dbReference type="Gene3D" id="3.50.50.100">
    <property type="match status" value="1"/>
</dbReference>
<gene>
    <name evidence="12" type="ORF">FAZ15_15725</name>
</gene>
<proteinExistence type="inferred from homology"/>
<reference evidence="12 13" key="1">
    <citation type="submission" date="2019-04" db="EMBL/GenBank/DDBJ databases">
        <title>Sphingobacterium olei sp. nov., isolated from oil-contaminated soil.</title>
        <authorList>
            <person name="Liu B."/>
        </authorList>
    </citation>
    <scope>NUCLEOTIDE SEQUENCE [LARGE SCALE GENOMIC DNA]</scope>
    <source>
        <strain evidence="12 13">HAL-9</strain>
    </source>
</reference>
<evidence type="ECO:0000256" key="1">
    <source>
        <dbReference type="ARBA" id="ARBA00005272"/>
    </source>
</evidence>
<evidence type="ECO:0000256" key="4">
    <source>
        <dbReference type="ARBA" id="ARBA00022827"/>
    </source>
</evidence>
<evidence type="ECO:0000256" key="6">
    <source>
        <dbReference type="ARBA" id="ARBA00023002"/>
    </source>
</evidence>
<evidence type="ECO:0000313" key="12">
    <source>
        <dbReference type="EMBL" id="TJZ54911.1"/>
    </source>
</evidence>
<dbReference type="OrthoDB" id="9781621at2"/>
<comment type="similarity">
    <text evidence="1">Belongs to the NADH dehydrogenase family.</text>
</comment>
<dbReference type="InterPro" id="IPR023753">
    <property type="entry name" value="FAD/NAD-binding_dom"/>
</dbReference>
<dbReference type="SUPFAM" id="SSF51905">
    <property type="entry name" value="FAD/NAD(P)-binding domain"/>
    <property type="match status" value="1"/>
</dbReference>
<dbReference type="AlphaFoldDB" id="A0A4U0NKN8"/>
<dbReference type="PANTHER" id="PTHR43706:SF47">
    <property type="entry name" value="EXTERNAL NADH-UBIQUINONE OXIDOREDUCTASE 1, MITOCHONDRIAL-RELATED"/>
    <property type="match status" value="1"/>
</dbReference>
<feature type="transmembrane region" description="Helical" evidence="9">
    <location>
        <begin position="378"/>
        <end position="395"/>
    </location>
</feature>
<keyword evidence="3" id="KW-0285">Flavoprotein</keyword>
<keyword evidence="4" id="KW-0274">FAD</keyword>
<evidence type="ECO:0000256" key="5">
    <source>
        <dbReference type="ARBA" id="ARBA00022946"/>
    </source>
</evidence>
<organism evidence="12 13">
    <name type="scientific">Sphingobacterium olei</name>
    <dbReference type="NCBI Taxonomy" id="2571155"/>
    <lineage>
        <taxon>Bacteria</taxon>
        <taxon>Pseudomonadati</taxon>
        <taxon>Bacteroidota</taxon>
        <taxon>Sphingobacteriia</taxon>
        <taxon>Sphingobacteriales</taxon>
        <taxon>Sphingobacteriaceae</taxon>
        <taxon>Sphingobacterium</taxon>
    </lineage>
</organism>
<accession>A0A4U0NKN8</accession>
<dbReference type="PRINTS" id="PR00411">
    <property type="entry name" value="PNDRDTASEI"/>
</dbReference>
<sequence length="440" mass="49134">MLLTRSERSFPRVIVIGGGFGGVEVARKLKDKDLEVLLIDRNNFHTFQPLMYQVATGTLASDAISFPIRKMFKSQHNFRFRLAEVNHIDPEQKMVHTSVGSYDYDYLVIATGATTNFFGNKEVETYSLPMKSIKEALNIRSYVLQNLEEAVLRKNMSERERYLNFVVVGGGPTGVELSGAIAEIQLHMLKKDYPELSEHEMKVFLIEGTGKILGALSEKSSRDAERYLNELGVKVMLNTQVTGYDGNTITFSDGESIPTKTVIWGAGVKGQYPDGLNPEIIERGNRIRTNGKCQVEGLENVYAIGDVSAMVTPENPRGLPGVAPVAQQQGKYVAEQIVNLLSGIGTVADFNYFDKGSMATVGRNRAVVDMGKIHMKGFIAWMTWMFVHLVSIFGFRNKVVTFVNWSIKFLTKNSGIRLIINKYHRPDPITVQKEMAEQGS</sequence>
<name>A0A4U0NKN8_9SPHI</name>
<dbReference type="InterPro" id="IPR054585">
    <property type="entry name" value="NDH2-like_C"/>
</dbReference>
<evidence type="ECO:0000256" key="2">
    <source>
        <dbReference type="ARBA" id="ARBA00012637"/>
    </source>
</evidence>
<comment type="catalytic activity">
    <reaction evidence="8">
        <text>a quinone + NADH + H(+) = a quinol + NAD(+)</text>
        <dbReference type="Rhea" id="RHEA:46160"/>
        <dbReference type="ChEBI" id="CHEBI:15378"/>
        <dbReference type="ChEBI" id="CHEBI:24646"/>
        <dbReference type="ChEBI" id="CHEBI:57540"/>
        <dbReference type="ChEBI" id="CHEBI:57945"/>
        <dbReference type="ChEBI" id="CHEBI:132124"/>
        <dbReference type="EC" id="1.6.5.9"/>
    </reaction>
</comment>
<dbReference type="Pfam" id="PF07992">
    <property type="entry name" value="Pyr_redox_2"/>
    <property type="match status" value="1"/>
</dbReference>
<keyword evidence="5" id="KW-0809">Transit peptide</keyword>
<evidence type="ECO:0000259" key="11">
    <source>
        <dbReference type="Pfam" id="PF22366"/>
    </source>
</evidence>
<dbReference type="Proteomes" id="UP000306808">
    <property type="component" value="Unassembled WGS sequence"/>
</dbReference>
<comment type="caution">
    <text evidence="12">The sequence shown here is derived from an EMBL/GenBank/DDBJ whole genome shotgun (WGS) entry which is preliminary data.</text>
</comment>
<feature type="domain" description="FAD/NAD(P)-binding" evidence="10">
    <location>
        <begin position="12"/>
        <end position="330"/>
    </location>
</feature>
<keyword evidence="9" id="KW-0472">Membrane</keyword>
<dbReference type="InterPro" id="IPR036188">
    <property type="entry name" value="FAD/NAD-bd_sf"/>
</dbReference>
<keyword evidence="6" id="KW-0560">Oxidoreductase</keyword>
<keyword evidence="9" id="KW-1133">Transmembrane helix</keyword>
<evidence type="ECO:0000313" key="13">
    <source>
        <dbReference type="Proteomes" id="UP000306808"/>
    </source>
</evidence>
<keyword evidence="9" id="KW-0812">Transmembrane</keyword>
<dbReference type="PANTHER" id="PTHR43706">
    <property type="entry name" value="NADH DEHYDROGENASE"/>
    <property type="match status" value="1"/>
</dbReference>
<feature type="domain" description="External alternative NADH-ubiquinone oxidoreductase-like C-terminal" evidence="11">
    <location>
        <begin position="355"/>
        <end position="410"/>
    </location>
</feature>
<evidence type="ECO:0000256" key="9">
    <source>
        <dbReference type="SAM" id="Phobius"/>
    </source>
</evidence>
<dbReference type="GO" id="GO:0050136">
    <property type="term" value="F:NADH dehydrogenase (quinone) (non-electrogenic) activity"/>
    <property type="evidence" value="ECO:0007669"/>
    <property type="project" value="UniProtKB-EC"/>
</dbReference>
<evidence type="ECO:0000256" key="8">
    <source>
        <dbReference type="ARBA" id="ARBA00047599"/>
    </source>
</evidence>
<evidence type="ECO:0000256" key="3">
    <source>
        <dbReference type="ARBA" id="ARBA00022630"/>
    </source>
</evidence>
<dbReference type="EC" id="1.6.5.9" evidence="2"/>
<dbReference type="RefSeq" id="WP_136902270.1">
    <property type="nucleotide sequence ID" value="NZ_SUME01000006.1"/>
</dbReference>
<keyword evidence="7" id="KW-0520">NAD</keyword>
<keyword evidence="13" id="KW-1185">Reference proteome</keyword>
<protein>
    <recommendedName>
        <fullName evidence="2">NADH:ubiquinone reductase (non-electrogenic)</fullName>
        <ecNumber evidence="2">1.6.5.9</ecNumber>
    </recommendedName>
</protein>
<evidence type="ECO:0000259" key="10">
    <source>
        <dbReference type="Pfam" id="PF07992"/>
    </source>
</evidence>
<dbReference type="InterPro" id="IPR045024">
    <property type="entry name" value="NDH-2"/>
</dbReference>
<dbReference type="PRINTS" id="PR00368">
    <property type="entry name" value="FADPNR"/>
</dbReference>
<evidence type="ECO:0000256" key="7">
    <source>
        <dbReference type="ARBA" id="ARBA00023027"/>
    </source>
</evidence>